<dbReference type="RefSeq" id="XP_013954923.1">
    <property type="nucleotide sequence ID" value="XM_014099448.1"/>
</dbReference>
<dbReference type="HOGENOM" id="CLU_057711_0_0_1"/>
<dbReference type="eggNOG" id="ENOG502SQ4J">
    <property type="taxonomic scope" value="Eukaryota"/>
</dbReference>
<protein>
    <submittedName>
        <fullName evidence="2">Uncharacterized protein</fullName>
    </submittedName>
</protein>
<feature type="transmembrane region" description="Helical" evidence="1">
    <location>
        <begin position="112"/>
        <end position="131"/>
    </location>
</feature>
<keyword evidence="1" id="KW-0812">Transmembrane</keyword>
<keyword evidence="3" id="KW-1185">Reference proteome</keyword>
<dbReference type="InParanoid" id="G9MXW8"/>
<evidence type="ECO:0000313" key="3">
    <source>
        <dbReference type="Proteomes" id="UP000007115"/>
    </source>
</evidence>
<feature type="non-terminal residue" evidence="2">
    <location>
        <position position="1"/>
    </location>
</feature>
<feature type="transmembrane region" description="Helical" evidence="1">
    <location>
        <begin position="302"/>
        <end position="322"/>
    </location>
</feature>
<comment type="caution">
    <text evidence="2">The sequence shown here is derived from an EMBL/GenBank/DDBJ whole genome shotgun (WGS) entry which is preliminary data.</text>
</comment>
<keyword evidence="1" id="KW-1133">Transmembrane helix</keyword>
<feature type="transmembrane region" description="Helical" evidence="1">
    <location>
        <begin position="202"/>
        <end position="225"/>
    </location>
</feature>
<keyword evidence="1" id="KW-0472">Membrane</keyword>
<dbReference type="VEuPathDB" id="FungiDB:TRIVIDRAFT_119076"/>
<dbReference type="OrthoDB" id="3009728at2759"/>
<feature type="transmembrane region" description="Helical" evidence="1">
    <location>
        <begin position="157"/>
        <end position="182"/>
    </location>
</feature>
<name>G9MXW8_HYPVG</name>
<feature type="transmembrane region" description="Helical" evidence="1">
    <location>
        <begin position="272"/>
        <end position="296"/>
    </location>
</feature>
<feature type="non-terminal residue" evidence="2">
    <location>
        <position position="325"/>
    </location>
</feature>
<dbReference type="Proteomes" id="UP000007115">
    <property type="component" value="Unassembled WGS sequence"/>
</dbReference>
<gene>
    <name evidence="2" type="ORF">TRIVIDRAFT_119076</name>
</gene>
<accession>G9MXW8</accession>
<organism evidence="2 3">
    <name type="scientific">Hypocrea virens (strain Gv29-8 / FGSC 10586)</name>
    <name type="common">Gliocladium virens</name>
    <name type="synonym">Trichoderma virens</name>
    <dbReference type="NCBI Taxonomy" id="413071"/>
    <lineage>
        <taxon>Eukaryota</taxon>
        <taxon>Fungi</taxon>
        <taxon>Dikarya</taxon>
        <taxon>Ascomycota</taxon>
        <taxon>Pezizomycotina</taxon>
        <taxon>Sordariomycetes</taxon>
        <taxon>Hypocreomycetidae</taxon>
        <taxon>Hypocreales</taxon>
        <taxon>Hypocreaceae</taxon>
        <taxon>Trichoderma</taxon>
    </lineage>
</organism>
<sequence length="325" mass="36108">AAAKNQFQQWYPEYGFIFDRILHNNCSSQYELYTNGTENRTEWEQSSRWLGAGSTSALIVPLVNCVLENAPEYVKSGMAGASVILGLTPSILAGLGSDLAERSVLSVIGRRPFLALFLSVGSPAVSPLPLFEHRKFIEILDERRGRMEPKFFTSEKLYVESMILIAECLVVFGAIANNALLARDLAIRAVASFAPQLTYLPLLWISLAAAPHIFAVIALSCLIAVQPATHEMSFGRRLKAWLKAWFVPWMKPEAATLITDNESATYLSLSSFVSILTCMHFIFGTLLFSSILFVSVRDSLPIVGRFLASVFVCRLVLMYELARLR</sequence>
<dbReference type="GeneID" id="25787117"/>
<dbReference type="EMBL" id="ABDF02000078">
    <property type="protein sequence ID" value="EHK20729.1"/>
    <property type="molecule type" value="Genomic_DNA"/>
</dbReference>
<proteinExistence type="predicted"/>
<evidence type="ECO:0000313" key="2">
    <source>
        <dbReference type="EMBL" id="EHK20729.1"/>
    </source>
</evidence>
<reference evidence="2 3" key="1">
    <citation type="journal article" date="2011" name="Genome Biol.">
        <title>Comparative genome sequence analysis underscores mycoparasitism as the ancestral life style of Trichoderma.</title>
        <authorList>
            <person name="Kubicek C.P."/>
            <person name="Herrera-Estrella A."/>
            <person name="Seidl-Seiboth V."/>
            <person name="Martinez D.A."/>
            <person name="Druzhinina I.S."/>
            <person name="Thon M."/>
            <person name="Zeilinger S."/>
            <person name="Casas-Flores S."/>
            <person name="Horwitz B.A."/>
            <person name="Mukherjee P.K."/>
            <person name="Mukherjee M."/>
            <person name="Kredics L."/>
            <person name="Alcaraz L.D."/>
            <person name="Aerts A."/>
            <person name="Antal Z."/>
            <person name="Atanasova L."/>
            <person name="Cervantes-Badillo M.G."/>
            <person name="Challacombe J."/>
            <person name="Chertkov O."/>
            <person name="McCluskey K."/>
            <person name="Coulpier F."/>
            <person name="Deshpande N."/>
            <person name="von Doehren H."/>
            <person name="Ebbole D.J."/>
            <person name="Esquivel-Naranjo E.U."/>
            <person name="Fekete E."/>
            <person name="Flipphi M."/>
            <person name="Glaser F."/>
            <person name="Gomez-Rodriguez E.Y."/>
            <person name="Gruber S."/>
            <person name="Han C."/>
            <person name="Henrissat B."/>
            <person name="Hermosa R."/>
            <person name="Hernandez-Onate M."/>
            <person name="Karaffa L."/>
            <person name="Kosti I."/>
            <person name="Le Crom S."/>
            <person name="Lindquist E."/>
            <person name="Lucas S."/>
            <person name="Luebeck M."/>
            <person name="Luebeck P.S."/>
            <person name="Margeot A."/>
            <person name="Metz B."/>
            <person name="Misra M."/>
            <person name="Nevalainen H."/>
            <person name="Omann M."/>
            <person name="Packer N."/>
            <person name="Perrone G."/>
            <person name="Uresti-Rivera E.E."/>
            <person name="Salamov A."/>
            <person name="Schmoll M."/>
            <person name="Seiboth B."/>
            <person name="Shapiro H."/>
            <person name="Sukno S."/>
            <person name="Tamayo-Ramos J.A."/>
            <person name="Tisch D."/>
            <person name="Wiest A."/>
            <person name="Wilkinson H.H."/>
            <person name="Zhang M."/>
            <person name="Coutinho P.M."/>
            <person name="Kenerley C.M."/>
            <person name="Monte E."/>
            <person name="Baker S.E."/>
            <person name="Grigoriev I.V."/>
        </authorList>
    </citation>
    <scope>NUCLEOTIDE SEQUENCE [LARGE SCALE GENOMIC DNA]</scope>
    <source>
        <strain evidence="3">Gv29-8 / FGSC 10586</strain>
    </source>
</reference>
<evidence type="ECO:0000256" key="1">
    <source>
        <dbReference type="SAM" id="Phobius"/>
    </source>
</evidence>
<dbReference type="OMA" id="RVVLMYE"/>
<dbReference type="AlphaFoldDB" id="G9MXW8"/>